<name>A0A7C3RLD3_DICTH</name>
<proteinExistence type="predicted"/>
<dbReference type="AlphaFoldDB" id="A0A7C3RLD3"/>
<protein>
    <submittedName>
        <fullName evidence="1">Uncharacterized protein</fullName>
    </submittedName>
</protein>
<organism evidence="1">
    <name type="scientific">Dictyoglomus thermophilum</name>
    <dbReference type="NCBI Taxonomy" id="14"/>
    <lineage>
        <taxon>Bacteria</taxon>
        <taxon>Pseudomonadati</taxon>
        <taxon>Dictyoglomota</taxon>
        <taxon>Dictyoglomia</taxon>
        <taxon>Dictyoglomales</taxon>
        <taxon>Dictyoglomaceae</taxon>
        <taxon>Dictyoglomus</taxon>
    </lineage>
</organism>
<gene>
    <name evidence="1" type="ORF">ENW00_01455</name>
</gene>
<comment type="caution">
    <text evidence="1">The sequence shown here is derived from an EMBL/GenBank/DDBJ whole genome shotgun (WGS) entry which is preliminary data.</text>
</comment>
<dbReference type="EMBL" id="DTIN01000009">
    <property type="protein sequence ID" value="HFX12817.1"/>
    <property type="molecule type" value="Genomic_DNA"/>
</dbReference>
<reference evidence="1" key="1">
    <citation type="journal article" date="2020" name="mSystems">
        <title>Genome- and Community-Level Interaction Insights into Carbon Utilization and Element Cycling Functions of Hydrothermarchaeota in Hydrothermal Sediment.</title>
        <authorList>
            <person name="Zhou Z."/>
            <person name="Liu Y."/>
            <person name="Xu W."/>
            <person name="Pan J."/>
            <person name="Luo Z.H."/>
            <person name="Li M."/>
        </authorList>
    </citation>
    <scope>NUCLEOTIDE SEQUENCE [LARGE SCALE GENOMIC DNA]</scope>
    <source>
        <strain evidence="1">SpSt-81</strain>
    </source>
</reference>
<sequence length="231" mass="27202">MFIKKLFPLFIMILFGLLTISEGKNDDVLLKIAKDQEDRFWKNPDNSYVAWNIAVDYYTKLYQTANYLELQENLVRLHIEGVRINAKNLNFFNLHYGYAINYPLKVSVLNLKNYPKFDYYLYDKTLPLFVSIYNNGTRELDLSKAIFVLENVSRSEEKLLNNDDIFRKLLGDSLIYIPINKILKTKESFSFILLFTYSNLPKSFKITIEEINVNVMFFENFPLIESPPPKA</sequence>
<accession>A0A7C3RLD3</accession>
<evidence type="ECO:0000313" key="1">
    <source>
        <dbReference type="EMBL" id="HFX12817.1"/>
    </source>
</evidence>